<organism evidence="2 3">
    <name type="scientific">Forsythia ovata</name>
    <dbReference type="NCBI Taxonomy" id="205694"/>
    <lineage>
        <taxon>Eukaryota</taxon>
        <taxon>Viridiplantae</taxon>
        <taxon>Streptophyta</taxon>
        <taxon>Embryophyta</taxon>
        <taxon>Tracheophyta</taxon>
        <taxon>Spermatophyta</taxon>
        <taxon>Magnoliopsida</taxon>
        <taxon>eudicotyledons</taxon>
        <taxon>Gunneridae</taxon>
        <taxon>Pentapetalae</taxon>
        <taxon>asterids</taxon>
        <taxon>lamiids</taxon>
        <taxon>Lamiales</taxon>
        <taxon>Oleaceae</taxon>
        <taxon>Forsythieae</taxon>
        <taxon>Forsythia</taxon>
    </lineage>
</organism>
<dbReference type="AlphaFoldDB" id="A0ABD1W3D9"/>
<comment type="caution">
    <text evidence="2">The sequence shown here is derived from an EMBL/GenBank/DDBJ whole genome shotgun (WGS) entry which is preliminary data.</text>
</comment>
<reference evidence="3" key="1">
    <citation type="submission" date="2024-07" db="EMBL/GenBank/DDBJ databases">
        <title>Two chromosome-level genome assemblies of Korean endemic species Abeliophyllum distichum and Forsythia ovata (Oleaceae).</title>
        <authorList>
            <person name="Jang H."/>
        </authorList>
    </citation>
    <scope>NUCLEOTIDE SEQUENCE [LARGE SCALE GENOMIC DNA]</scope>
</reference>
<protein>
    <recommendedName>
        <fullName evidence="4">PGG domain-containing protein</fullName>
    </recommendedName>
</protein>
<evidence type="ECO:0000313" key="3">
    <source>
        <dbReference type="Proteomes" id="UP001604277"/>
    </source>
</evidence>
<evidence type="ECO:0008006" key="4">
    <source>
        <dbReference type="Google" id="ProtNLM"/>
    </source>
</evidence>
<dbReference type="EMBL" id="JBFOLJ010000004">
    <property type="protein sequence ID" value="KAL2544183.1"/>
    <property type="molecule type" value="Genomic_DNA"/>
</dbReference>
<keyword evidence="1" id="KW-0472">Membrane</keyword>
<sequence>MARNNLWLFSSYAVEIRKMDDRIASMAYIDGNFNPKVDLTKSLKAWSVIAKRCRKVTVASTTKISSLEENQLWDDRCSNNFRSHAKNIVLDVRIVVIVVALLITTTYHAILRLPGRVYQDDANNNNNVTKIV</sequence>
<keyword evidence="1" id="KW-0812">Transmembrane</keyword>
<feature type="transmembrane region" description="Helical" evidence="1">
    <location>
        <begin position="88"/>
        <end position="110"/>
    </location>
</feature>
<keyword evidence="3" id="KW-1185">Reference proteome</keyword>
<proteinExistence type="predicted"/>
<evidence type="ECO:0000313" key="2">
    <source>
        <dbReference type="EMBL" id="KAL2544183.1"/>
    </source>
</evidence>
<accession>A0ABD1W3D9</accession>
<name>A0ABD1W3D9_9LAMI</name>
<dbReference type="Proteomes" id="UP001604277">
    <property type="component" value="Unassembled WGS sequence"/>
</dbReference>
<evidence type="ECO:0000256" key="1">
    <source>
        <dbReference type="SAM" id="Phobius"/>
    </source>
</evidence>
<keyword evidence="1" id="KW-1133">Transmembrane helix</keyword>
<gene>
    <name evidence="2" type="ORF">Fot_13416</name>
</gene>